<evidence type="ECO:0000313" key="3">
    <source>
        <dbReference type="EMBL" id="KAH7091597.1"/>
    </source>
</evidence>
<evidence type="ECO:0000313" key="4">
    <source>
        <dbReference type="Proteomes" id="UP000813461"/>
    </source>
</evidence>
<feature type="domain" description="2EXR" evidence="2">
    <location>
        <begin position="84"/>
        <end position="146"/>
    </location>
</feature>
<dbReference type="EMBL" id="JAGMVJ010000004">
    <property type="protein sequence ID" value="KAH7091597.1"/>
    <property type="molecule type" value="Genomic_DNA"/>
</dbReference>
<dbReference type="Pfam" id="PF20150">
    <property type="entry name" value="2EXR"/>
    <property type="match status" value="1"/>
</dbReference>
<dbReference type="AlphaFoldDB" id="A0A8K0W2U2"/>
<name>A0A8K0W2U2_9PLEO</name>
<sequence length="332" mass="37655">MTIAFELDHGQKSLLIATIAIFASFAAAAYSNENHASQHAANVQPIRLPQQDGGQDSSHRQQMQHTRDQPRSGSSCRSSRFREFHKFTLLPVEIREIIYEHAMRQGSTFTLPIVPTSSARPEKHSVLTQCVPALCYTSRNERAIGISVFVRNASFQLYREGDAGVLACWLELMSSGHDFRSIRKMEICHSPQTRLKGLRNDIDLLKRCPGLREITIMLPLEELYSVKQAVVDGRMGIVVMRALTGSGVLAKFELGALLDCESLRKINFRLSGNSRFVLWWYTRALHRYNDLQLLLAWMAKGFEIRYGRPVEMSMAAMSEKGQVFHRVVVKSR</sequence>
<accession>A0A8K0W2U2</accession>
<dbReference type="Proteomes" id="UP000813461">
    <property type="component" value="Unassembled WGS sequence"/>
</dbReference>
<proteinExistence type="predicted"/>
<organism evidence="3 4">
    <name type="scientific">Paraphoma chrysanthemicola</name>
    <dbReference type="NCBI Taxonomy" id="798071"/>
    <lineage>
        <taxon>Eukaryota</taxon>
        <taxon>Fungi</taxon>
        <taxon>Dikarya</taxon>
        <taxon>Ascomycota</taxon>
        <taxon>Pezizomycotina</taxon>
        <taxon>Dothideomycetes</taxon>
        <taxon>Pleosporomycetidae</taxon>
        <taxon>Pleosporales</taxon>
        <taxon>Pleosporineae</taxon>
        <taxon>Phaeosphaeriaceae</taxon>
        <taxon>Paraphoma</taxon>
    </lineage>
</organism>
<comment type="caution">
    <text evidence="3">The sequence shown here is derived from an EMBL/GenBank/DDBJ whole genome shotgun (WGS) entry which is preliminary data.</text>
</comment>
<protein>
    <recommendedName>
        <fullName evidence="2">2EXR domain-containing protein</fullName>
    </recommendedName>
</protein>
<feature type="compositionally biased region" description="Polar residues" evidence="1">
    <location>
        <begin position="52"/>
        <end position="64"/>
    </location>
</feature>
<reference evidence="3" key="1">
    <citation type="journal article" date="2021" name="Nat. Commun.">
        <title>Genetic determinants of endophytism in the Arabidopsis root mycobiome.</title>
        <authorList>
            <person name="Mesny F."/>
            <person name="Miyauchi S."/>
            <person name="Thiergart T."/>
            <person name="Pickel B."/>
            <person name="Atanasova L."/>
            <person name="Karlsson M."/>
            <person name="Huettel B."/>
            <person name="Barry K.W."/>
            <person name="Haridas S."/>
            <person name="Chen C."/>
            <person name="Bauer D."/>
            <person name="Andreopoulos W."/>
            <person name="Pangilinan J."/>
            <person name="LaButti K."/>
            <person name="Riley R."/>
            <person name="Lipzen A."/>
            <person name="Clum A."/>
            <person name="Drula E."/>
            <person name="Henrissat B."/>
            <person name="Kohler A."/>
            <person name="Grigoriev I.V."/>
            <person name="Martin F.M."/>
            <person name="Hacquard S."/>
        </authorList>
    </citation>
    <scope>NUCLEOTIDE SEQUENCE</scope>
    <source>
        <strain evidence="3">MPI-SDFR-AT-0120</strain>
    </source>
</reference>
<gene>
    <name evidence="3" type="ORF">FB567DRAFT_546310</name>
</gene>
<dbReference type="OrthoDB" id="3671226at2759"/>
<keyword evidence="4" id="KW-1185">Reference proteome</keyword>
<feature type="region of interest" description="Disordered" evidence="1">
    <location>
        <begin position="48"/>
        <end position="79"/>
    </location>
</feature>
<dbReference type="InterPro" id="IPR045518">
    <property type="entry name" value="2EXR"/>
</dbReference>
<evidence type="ECO:0000256" key="1">
    <source>
        <dbReference type="SAM" id="MobiDB-lite"/>
    </source>
</evidence>
<evidence type="ECO:0000259" key="2">
    <source>
        <dbReference type="Pfam" id="PF20150"/>
    </source>
</evidence>